<evidence type="ECO:0000256" key="5">
    <source>
        <dbReference type="SAM" id="MobiDB-lite"/>
    </source>
</evidence>
<feature type="compositionally biased region" description="Polar residues" evidence="5">
    <location>
        <begin position="46"/>
        <end position="65"/>
    </location>
</feature>
<organism evidence="7 8">
    <name type="scientific">Pseudocercospora eumusae</name>
    <dbReference type="NCBI Taxonomy" id="321146"/>
    <lineage>
        <taxon>Eukaryota</taxon>
        <taxon>Fungi</taxon>
        <taxon>Dikarya</taxon>
        <taxon>Ascomycota</taxon>
        <taxon>Pezizomycotina</taxon>
        <taxon>Dothideomycetes</taxon>
        <taxon>Dothideomycetidae</taxon>
        <taxon>Mycosphaerellales</taxon>
        <taxon>Mycosphaerellaceae</taxon>
        <taxon>Pseudocercospora</taxon>
    </lineage>
</organism>
<dbReference type="SMART" id="SM00132">
    <property type="entry name" value="LIM"/>
    <property type="match status" value="2"/>
</dbReference>
<dbReference type="Pfam" id="PF00412">
    <property type="entry name" value="LIM"/>
    <property type="match status" value="2"/>
</dbReference>
<dbReference type="GO" id="GO:0046872">
    <property type="term" value="F:metal ion binding"/>
    <property type="evidence" value="ECO:0007669"/>
    <property type="project" value="UniProtKB-KW"/>
</dbReference>
<keyword evidence="8" id="KW-1185">Reference proteome</keyword>
<feature type="compositionally biased region" description="Basic and acidic residues" evidence="5">
    <location>
        <begin position="399"/>
        <end position="413"/>
    </location>
</feature>
<evidence type="ECO:0000256" key="4">
    <source>
        <dbReference type="PROSITE-ProRule" id="PRU00125"/>
    </source>
</evidence>
<evidence type="ECO:0000313" key="8">
    <source>
        <dbReference type="Proteomes" id="UP000070133"/>
    </source>
</evidence>
<dbReference type="CDD" id="cd08368">
    <property type="entry name" value="LIM"/>
    <property type="match status" value="1"/>
</dbReference>
<name>A0A139HGK2_9PEZI</name>
<proteinExistence type="predicted"/>
<feature type="compositionally biased region" description="Polar residues" evidence="5">
    <location>
        <begin position="286"/>
        <end position="306"/>
    </location>
</feature>
<evidence type="ECO:0000256" key="1">
    <source>
        <dbReference type="ARBA" id="ARBA00022723"/>
    </source>
</evidence>
<keyword evidence="1 4" id="KW-0479">Metal-binding</keyword>
<sequence>MSLATSAALRPVSFLPTIKCSTCGDEIEIAAMGDHVCRGEMPAPITTRTHTPNMSNPFTLRQLNASGHAPSMPLHQSNSEPAVPQQQSRTRQPTPSSNQSGPSKVSRIALPKINPDTANRPYLAPRPTGLDSPLSPGTSMRSGTPVYQRSATSPMPRLYDPRPPSPELSANLDCAFPPWPSMNPPPRPPTSQGRRTPTGSDRAPSRGPSRFDRNLAAEEEPFNFEPKSPNANASENVLQKLNTLKSGPFAGARRQGTGESNGPTPFPSSGRRPSAPAVEPLIRPATAQSNGSQSNRRPTTPQSNRLPSEPIEAAKKAPPPRPARPDEEILSPSFLDQFSAEPASVLPLAMQRDDEAELERNHTFPFPKMGQERPDSQTLAKTKSEPELRQAIAPSQLPVRRDSRAGTRVDYRMQDAPPVPKPVAQHQKSGTHTPTESASSLASTTRSGSDTKSNHSSNGPSTTGSSKTSVDAFDAYELDSSKIDGPRGPAPHVRNQQSPGERAELPRQSSPPRAPVKALVPRETPQKPFDIPLPQPLESPMDPALQARAGPTSQWTTHEPWGPAIETTPSRKGSSDHDTLPFEPEVQAPAALSISKRAEGTTATSRMATSPAARSASPTSSAGPDYAAPSVKTTSSRTQSPSAPRPPPVPEQASRPRTPGRRPTNAKPTCRGCGQLIEGKSVKAADGRLTGRWHKACFVCKSCTKPFVTADFYVINNEPYCEHDYHEKNGSLCHGCHRGIEGQYLETTSSTRFGNTDKKFHPRCFTCCECRTVLSDDYFEITGKVFCERHALAAMRAQARRAGPGGSLHPPGRRDMFAERRTTRLINPIMA</sequence>
<dbReference type="PANTHER" id="PTHR24210:SF14">
    <property type="entry name" value="LIM ZINC-BINDING DOMAIN-CONTAINING PROTEIN"/>
    <property type="match status" value="1"/>
</dbReference>
<dbReference type="InterPro" id="IPR017351">
    <property type="entry name" value="PINCH-1-4-like"/>
</dbReference>
<dbReference type="Gene3D" id="2.10.110.10">
    <property type="entry name" value="Cysteine Rich Protein"/>
    <property type="match status" value="2"/>
</dbReference>
<feature type="compositionally biased region" description="Polar residues" evidence="5">
    <location>
        <begin position="229"/>
        <end position="245"/>
    </location>
</feature>
<accession>A0A139HGK2</accession>
<feature type="compositionally biased region" description="Pro residues" evidence="5">
    <location>
        <begin position="177"/>
        <end position="189"/>
    </location>
</feature>
<reference evidence="7 8" key="1">
    <citation type="submission" date="2015-07" db="EMBL/GenBank/DDBJ databases">
        <title>Comparative genomics of the Sigatoka disease complex on banana suggests a link between parallel evolutionary changes in Pseudocercospora fijiensis and Pseudocercospora eumusae and increased virulence on the banana host.</title>
        <authorList>
            <person name="Chang T.-C."/>
            <person name="Salvucci A."/>
            <person name="Crous P.W."/>
            <person name="Stergiopoulos I."/>
        </authorList>
    </citation>
    <scope>NUCLEOTIDE SEQUENCE [LARGE SCALE GENOMIC DNA]</scope>
    <source>
        <strain evidence="7 8">CBS 114824</strain>
    </source>
</reference>
<evidence type="ECO:0000256" key="2">
    <source>
        <dbReference type="ARBA" id="ARBA00022833"/>
    </source>
</evidence>
<dbReference type="AlphaFoldDB" id="A0A139HGK2"/>
<dbReference type="CDD" id="cd09397">
    <property type="entry name" value="LIM1_UF1"/>
    <property type="match status" value="1"/>
</dbReference>
<evidence type="ECO:0000313" key="7">
    <source>
        <dbReference type="EMBL" id="KXT01522.1"/>
    </source>
</evidence>
<feature type="domain" description="LIM zinc-binding" evidence="6">
    <location>
        <begin position="668"/>
        <end position="731"/>
    </location>
</feature>
<feature type="compositionally biased region" description="Low complexity" evidence="5">
    <location>
        <begin position="84"/>
        <end position="97"/>
    </location>
</feature>
<dbReference type="InterPro" id="IPR001781">
    <property type="entry name" value="Znf_LIM"/>
</dbReference>
<evidence type="ECO:0000256" key="3">
    <source>
        <dbReference type="ARBA" id="ARBA00023038"/>
    </source>
</evidence>
<feature type="compositionally biased region" description="Low complexity" evidence="5">
    <location>
        <begin position="601"/>
        <end position="622"/>
    </location>
</feature>
<feature type="compositionally biased region" description="Polar residues" evidence="5">
    <location>
        <begin position="135"/>
        <end position="153"/>
    </location>
</feature>
<dbReference type="EMBL" id="LFZN01000054">
    <property type="protein sequence ID" value="KXT01522.1"/>
    <property type="molecule type" value="Genomic_DNA"/>
</dbReference>
<dbReference type="OrthoDB" id="1112565at2759"/>
<dbReference type="SUPFAM" id="SSF57716">
    <property type="entry name" value="Glucocorticoid receptor-like (DNA-binding domain)"/>
    <property type="match status" value="1"/>
</dbReference>
<dbReference type="STRING" id="321146.A0A139HGK2"/>
<protein>
    <recommendedName>
        <fullName evidence="6">LIM zinc-binding domain-containing protein</fullName>
    </recommendedName>
</protein>
<feature type="region of interest" description="Disordered" evidence="5">
    <location>
        <begin position="349"/>
        <end position="670"/>
    </location>
</feature>
<dbReference type="Proteomes" id="UP000070133">
    <property type="component" value="Unassembled WGS sequence"/>
</dbReference>
<dbReference type="PANTHER" id="PTHR24210">
    <property type="entry name" value="LIM DOMAIN-CONTAINING PROTEIN"/>
    <property type="match status" value="1"/>
</dbReference>
<dbReference type="PROSITE" id="PS50023">
    <property type="entry name" value="LIM_DOMAIN_2"/>
    <property type="match status" value="2"/>
</dbReference>
<gene>
    <name evidence="7" type="ORF">AC578_4529</name>
</gene>
<comment type="caution">
    <text evidence="7">The sequence shown here is derived from an EMBL/GenBank/DDBJ whole genome shotgun (WGS) entry which is preliminary data.</text>
</comment>
<evidence type="ECO:0000259" key="6">
    <source>
        <dbReference type="PROSITE" id="PS50023"/>
    </source>
</evidence>
<feature type="compositionally biased region" description="Polar residues" evidence="5">
    <location>
        <begin position="190"/>
        <end position="199"/>
    </location>
</feature>
<feature type="domain" description="LIM zinc-binding" evidence="6">
    <location>
        <begin position="732"/>
        <end position="797"/>
    </location>
</feature>
<keyword evidence="2 4" id="KW-0862">Zinc</keyword>
<feature type="compositionally biased region" description="Polar residues" evidence="5">
    <location>
        <begin position="426"/>
        <end position="469"/>
    </location>
</feature>
<feature type="region of interest" description="Disordered" evidence="5">
    <location>
        <begin position="44"/>
        <end position="336"/>
    </location>
</feature>
<dbReference type="GO" id="GO:0030695">
    <property type="term" value="F:GTPase regulator activity"/>
    <property type="evidence" value="ECO:0007669"/>
    <property type="project" value="UniProtKB-ARBA"/>
</dbReference>
<keyword evidence="3 4" id="KW-0440">LIM domain</keyword>